<gene>
    <name evidence="1" type="ORF">CR162_16450</name>
</gene>
<evidence type="ECO:0000313" key="1">
    <source>
        <dbReference type="EMBL" id="PHK93860.1"/>
    </source>
</evidence>
<dbReference type="RefSeq" id="WP_099096627.1">
    <property type="nucleotide sequence ID" value="NZ_PDNU01000035.1"/>
</dbReference>
<organism evidence="1 2">
    <name type="scientific">Teichococcus rhizosphaerae</name>
    <dbReference type="NCBI Taxonomy" id="1335062"/>
    <lineage>
        <taxon>Bacteria</taxon>
        <taxon>Pseudomonadati</taxon>
        <taxon>Pseudomonadota</taxon>
        <taxon>Alphaproteobacteria</taxon>
        <taxon>Acetobacterales</taxon>
        <taxon>Roseomonadaceae</taxon>
        <taxon>Roseomonas</taxon>
    </lineage>
</organism>
<evidence type="ECO:0000313" key="2">
    <source>
        <dbReference type="Proteomes" id="UP000223527"/>
    </source>
</evidence>
<sequence>MTSAKAPGAIPHAYTLKRHIARHAHRFWCPIDVAGALAAPIYVFPDQVRFDGDDVERLSVRNLAGQLKLPHDHVIFEVAEQLHRGGCLAAYTRATEAGVQSFLFRFDATRKAWTDVLVHTSFRPDGVAEATGHPEFREPDHHLPYFEAATSIVWRALGLLSADTPFGEHTVSRLRRTPLAKLGVRGWTYRVADIQPAMIAAALVRRGGTHASPRWHIRRGHWRQLGDGRRVFVRECQVGDASCGGVVKDYQVQFGEAA</sequence>
<comment type="caution">
    <text evidence="1">The sequence shown here is derived from an EMBL/GenBank/DDBJ whole genome shotgun (WGS) entry which is preliminary data.</text>
</comment>
<keyword evidence="2" id="KW-1185">Reference proteome</keyword>
<proteinExistence type="predicted"/>
<dbReference type="EMBL" id="PDNU01000035">
    <property type="protein sequence ID" value="PHK93860.1"/>
    <property type="molecule type" value="Genomic_DNA"/>
</dbReference>
<protein>
    <submittedName>
        <fullName evidence="1">Uncharacterized protein</fullName>
    </submittedName>
</protein>
<dbReference type="Proteomes" id="UP000223527">
    <property type="component" value="Unassembled WGS sequence"/>
</dbReference>
<name>A0A2C7A680_9PROT</name>
<dbReference type="AlphaFoldDB" id="A0A2C7A680"/>
<dbReference type="OrthoDB" id="7764054at2"/>
<reference evidence="1 2" key="1">
    <citation type="submission" date="2017-10" db="EMBL/GenBank/DDBJ databases">
        <authorList>
            <person name="Banno H."/>
            <person name="Chua N.-H."/>
        </authorList>
    </citation>
    <scope>NUCLEOTIDE SEQUENCE [LARGE SCALE GENOMIC DNA]</scope>
    <source>
        <strain evidence="1 2">YW11</strain>
    </source>
</reference>
<accession>A0A2C7A680</accession>